<dbReference type="EMBL" id="JBIAWJ010000031">
    <property type="protein sequence ID" value="MFF4526963.1"/>
    <property type="molecule type" value="Genomic_DNA"/>
</dbReference>
<dbReference type="InterPro" id="IPR046053">
    <property type="entry name" value="DUF6011"/>
</dbReference>
<dbReference type="RefSeq" id="WP_387892438.1">
    <property type="nucleotide sequence ID" value="NZ_JBIAWJ010000031.1"/>
</dbReference>
<keyword evidence="3" id="KW-1185">Reference proteome</keyword>
<proteinExistence type="predicted"/>
<evidence type="ECO:0000313" key="2">
    <source>
        <dbReference type="EMBL" id="MFF4526963.1"/>
    </source>
</evidence>
<dbReference type="Pfam" id="PF19474">
    <property type="entry name" value="DUF6011"/>
    <property type="match status" value="1"/>
</dbReference>
<dbReference type="Proteomes" id="UP001602058">
    <property type="component" value="Unassembled WGS sequence"/>
</dbReference>
<accession>A0ABW6UW37</accession>
<feature type="compositionally biased region" description="Basic residues" evidence="1">
    <location>
        <begin position="65"/>
        <end position="82"/>
    </location>
</feature>
<feature type="region of interest" description="Disordered" evidence="1">
    <location>
        <begin position="1"/>
        <end position="35"/>
    </location>
</feature>
<evidence type="ECO:0000256" key="1">
    <source>
        <dbReference type="SAM" id="MobiDB-lite"/>
    </source>
</evidence>
<comment type="caution">
    <text evidence="2">The sequence shown here is derived from an EMBL/GenBank/DDBJ whole genome shotgun (WGS) entry which is preliminary data.</text>
</comment>
<feature type="compositionally biased region" description="Low complexity" evidence="1">
    <location>
        <begin position="83"/>
        <end position="94"/>
    </location>
</feature>
<evidence type="ECO:0000313" key="3">
    <source>
        <dbReference type="Proteomes" id="UP001602058"/>
    </source>
</evidence>
<reference evidence="2 3" key="1">
    <citation type="submission" date="2024-10" db="EMBL/GenBank/DDBJ databases">
        <title>The Natural Products Discovery Center: Release of the First 8490 Sequenced Strains for Exploring Actinobacteria Biosynthetic Diversity.</title>
        <authorList>
            <person name="Kalkreuter E."/>
            <person name="Kautsar S.A."/>
            <person name="Yang D."/>
            <person name="Bader C.D."/>
            <person name="Teijaro C.N."/>
            <person name="Fluegel L."/>
            <person name="Davis C.M."/>
            <person name="Simpson J.R."/>
            <person name="Lauterbach L."/>
            <person name="Steele A.D."/>
            <person name="Gui C."/>
            <person name="Meng S."/>
            <person name="Li G."/>
            <person name="Viehrig K."/>
            <person name="Ye F."/>
            <person name="Su P."/>
            <person name="Kiefer A.F."/>
            <person name="Nichols A."/>
            <person name="Cepeda A.J."/>
            <person name="Yan W."/>
            <person name="Fan B."/>
            <person name="Jiang Y."/>
            <person name="Adhikari A."/>
            <person name="Zheng C.-J."/>
            <person name="Schuster L."/>
            <person name="Cowan T.M."/>
            <person name="Smanski M.J."/>
            <person name="Chevrette M.G."/>
            <person name="De Carvalho L.P.S."/>
            <person name="Shen B."/>
        </authorList>
    </citation>
    <scope>NUCLEOTIDE SEQUENCE [LARGE SCALE GENOMIC DNA]</scope>
    <source>
        <strain evidence="2 3">NPDC001390</strain>
    </source>
</reference>
<organism evidence="2 3">
    <name type="scientific">Streptomyces bluensis</name>
    <dbReference type="NCBI Taxonomy" id="33897"/>
    <lineage>
        <taxon>Bacteria</taxon>
        <taxon>Bacillati</taxon>
        <taxon>Actinomycetota</taxon>
        <taxon>Actinomycetes</taxon>
        <taxon>Kitasatosporales</taxon>
        <taxon>Streptomycetaceae</taxon>
        <taxon>Streptomyces</taxon>
    </lineage>
</organism>
<protein>
    <submittedName>
        <fullName evidence="2">DUF6011 domain-containing protein</fullName>
    </submittedName>
</protein>
<feature type="region of interest" description="Disordered" evidence="1">
    <location>
        <begin position="61"/>
        <end position="96"/>
    </location>
</feature>
<name>A0ABW6UW37_9ACTN</name>
<sequence length="111" mass="12171">MQAPRARQARPLSRDRATPARGAGSQGGTGSGVKWLRCRDCDTPLTNPESQRLGYGRSCAEKRGLIPRRRRRRASPAVRRPKPATAPAAPDALPGQTELDLYFHQPTLESL</sequence>
<gene>
    <name evidence="2" type="ORF">ACFY1D_36960</name>
</gene>